<organism evidence="1 2">
    <name type="scientific">Peronospora matthiolae</name>
    <dbReference type="NCBI Taxonomy" id="2874970"/>
    <lineage>
        <taxon>Eukaryota</taxon>
        <taxon>Sar</taxon>
        <taxon>Stramenopiles</taxon>
        <taxon>Oomycota</taxon>
        <taxon>Peronosporomycetes</taxon>
        <taxon>Peronosporales</taxon>
        <taxon>Peronosporaceae</taxon>
        <taxon>Peronospora</taxon>
    </lineage>
</organism>
<name>A0AAV1TX91_9STRA</name>
<reference evidence="1" key="1">
    <citation type="submission" date="2024-01" db="EMBL/GenBank/DDBJ databases">
        <authorList>
            <person name="Webb A."/>
        </authorList>
    </citation>
    <scope>NUCLEOTIDE SEQUENCE</scope>
    <source>
        <strain evidence="1">Pm1</strain>
    </source>
</reference>
<protein>
    <submittedName>
        <fullName evidence="1">Uncharacterized protein</fullName>
    </submittedName>
</protein>
<gene>
    <name evidence="1" type="ORF">PM001_LOCUS11232</name>
</gene>
<dbReference type="AlphaFoldDB" id="A0AAV1TX91"/>
<dbReference type="EMBL" id="CAKLBY020000097">
    <property type="protein sequence ID" value="CAK7926082.1"/>
    <property type="molecule type" value="Genomic_DNA"/>
</dbReference>
<evidence type="ECO:0000313" key="2">
    <source>
        <dbReference type="Proteomes" id="UP001162060"/>
    </source>
</evidence>
<sequence>MKIWIAGDDSRVTAVGKGVNQRIVVCCVLGCGEAHEAGKCQMEEFCNLIRQKYSPTKHAGMLPEKAEKMRN</sequence>
<evidence type="ECO:0000313" key="1">
    <source>
        <dbReference type="EMBL" id="CAK7926082.1"/>
    </source>
</evidence>
<proteinExistence type="predicted"/>
<dbReference type="Proteomes" id="UP001162060">
    <property type="component" value="Unassembled WGS sequence"/>
</dbReference>
<accession>A0AAV1TX91</accession>
<comment type="caution">
    <text evidence="1">The sequence shown here is derived from an EMBL/GenBank/DDBJ whole genome shotgun (WGS) entry which is preliminary data.</text>
</comment>